<proteinExistence type="predicted"/>
<name>A0A9X1F994_9FLAO</name>
<dbReference type="Pfam" id="PF01370">
    <property type="entry name" value="Epimerase"/>
    <property type="match status" value="1"/>
</dbReference>
<evidence type="ECO:0000259" key="1">
    <source>
        <dbReference type="Pfam" id="PF01370"/>
    </source>
</evidence>
<dbReference type="PANTHER" id="PTHR48079:SF6">
    <property type="entry name" value="NAD(P)-BINDING DOMAIN-CONTAINING PROTEIN-RELATED"/>
    <property type="match status" value="1"/>
</dbReference>
<dbReference type="InterPro" id="IPR051783">
    <property type="entry name" value="NAD(P)-dependent_oxidoreduct"/>
</dbReference>
<sequence length="344" mass="39227">MILVTGGTGLVGAHLLYKLVSSGETVRAIYRREKTLKRVVHVFSYFSDDAEDLFKRIEWVEADINNIPKLEKAFKGISHVYHCAAFVSFEPDKYHQLRKINIEGTANIVNLCISNSIKKLCYVSSIAAIGHHENPEKLITESTEWNPETDNSVYAITKYGAELEVWRGTQEGMDAVIINPGIILGAGYWKGGSSGNLFRQIQNGMRYYVNGVFGYVDVFDVVNAMIQLTNSDIRNEKFILVSENLSFKTFQYKVAKALGVEPPKREAKPWLLGLAWRMDWLKHKLFNTRRSLSKQTAKSAVSISKYDNSKLKETLNFEFKSIDESIKDVSELYLKDLRQKSYRI</sequence>
<comment type="caution">
    <text evidence="2">The sequence shown here is derived from an EMBL/GenBank/DDBJ whole genome shotgun (WGS) entry which is preliminary data.</text>
</comment>
<organism evidence="2 3">
    <name type="scientific">Winogradskyella luteola</name>
    <dbReference type="NCBI Taxonomy" id="2828330"/>
    <lineage>
        <taxon>Bacteria</taxon>
        <taxon>Pseudomonadati</taxon>
        <taxon>Bacteroidota</taxon>
        <taxon>Flavobacteriia</taxon>
        <taxon>Flavobacteriales</taxon>
        <taxon>Flavobacteriaceae</taxon>
        <taxon>Winogradskyella</taxon>
    </lineage>
</organism>
<gene>
    <name evidence="2" type="ORF">KCG49_06935</name>
</gene>
<evidence type="ECO:0000313" key="2">
    <source>
        <dbReference type="EMBL" id="MBV7268918.1"/>
    </source>
</evidence>
<reference evidence="2" key="1">
    <citation type="submission" date="2021-04" db="EMBL/GenBank/DDBJ databases">
        <authorList>
            <person name="Pira H."/>
            <person name="Risdian C."/>
            <person name="Wink J."/>
        </authorList>
    </citation>
    <scope>NUCLEOTIDE SEQUENCE</scope>
    <source>
        <strain evidence="2">WHY3</strain>
    </source>
</reference>
<feature type="domain" description="NAD-dependent epimerase/dehydratase" evidence="1">
    <location>
        <begin position="2"/>
        <end position="231"/>
    </location>
</feature>
<dbReference type="Proteomes" id="UP001138894">
    <property type="component" value="Unassembled WGS sequence"/>
</dbReference>
<dbReference type="AlphaFoldDB" id="A0A9X1F994"/>
<accession>A0A9X1F994</accession>
<dbReference type="RefSeq" id="WP_218545459.1">
    <property type="nucleotide sequence ID" value="NZ_JAGSPD010000004.1"/>
</dbReference>
<dbReference type="InterPro" id="IPR001509">
    <property type="entry name" value="Epimerase_deHydtase"/>
</dbReference>
<keyword evidence="3" id="KW-1185">Reference proteome</keyword>
<evidence type="ECO:0000313" key="3">
    <source>
        <dbReference type="Proteomes" id="UP001138894"/>
    </source>
</evidence>
<dbReference type="GO" id="GO:0004029">
    <property type="term" value="F:aldehyde dehydrogenase (NAD+) activity"/>
    <property type="evidence" value="ECO:0007669"/>
    <property type="project" value="TreeGrafter"/>
</dbReference>
<dbReference type="PANTHER" id="PTHR48079">
    <property type="entry name" value="PROTEIN YEEZ"/>
    <property type="match status" value="1"/>
</dbReference>
<dbReference type="EMBL" id="JAGSPD010000004">
    <property type="protein sequence ID" value="MBV7268918.1"/>
    <property type="molecule type" value="Genomic_DNA"/>
</dbReference>
<dbReference type="GO" id="GO:0005737">
    <property type="term" value="C:cytoplasm"/>
    <property type="evidence" value="ECO:0007669"/>
    <property type="project" value="TreeGrafter"/>
</dbReference>
<protein>
    <submittedName>
        <fullName evidence="2">NAD-dependent epimerase/dehydratase family protein</fullName>
    </submittedName>
</protein>